<evidence type="ECO:0000259" key="8">
    <source>
        <dbReference type="PROSITE" id="PS50968"/>
    </source>
</evidence>
<evidence type="ECO:0000256" key="6">
    <source>
        <dbReference type="ARBA" id="ARBA00023315"/>
    </source>
</evidence>
<dbReference type="CDD" id="cd06849">
    <property type="entry name" value="lipoyl_domain"/>
    <property type="match status" value="1"/>
</dbReference>
<dbReference type="PROSITE" id="PS50968">
    <property type="entry name" value="BIOTINYL_LIPOYL"/>
    <property type="match status" value="1"/>
</dbReference>
<dbReference type="InterPro" id="IPR004167">
    <property type="entry name" value="PSBD"/>
</dbReference>
<dbReference type="Pfam" id="PF00364">
    <property type="entry name" value="Biotin_lipoyl"/>
    <property type="match status" value="1"/>
</dbReference>
<evidence type="ECO:0000256" key="7">
    <source>
        <dbReference type="RuleBase" id="RU003423"/>
    </source>
</evidence>
<keyword evidence="5" id="KW-0809">Transit peptide</keyword>
<keyword evidence="6 7" id="KW-0012">Acyltransferase</keyword>
<keyword evidence="4 7" id="KW-0450">Lipoyl</keyword>
<dbReference type="Proteomes" id="UP001652625">
    <property type="component" value="Chromosome 14"/>
</dbReference>
<proteinExistence type="inferred from homology"/>
<dbReference type="Pfam" id="PF02817">
    <property type="entry name" value="E3_binding"/>
    <property type="match status" value="1"/>
</dbReference>
<name>A0ABM4DIR6_HYDVU</name>
<dbReference type="InterPro" id="IPR003016">
    <property type="entry name" value="2-oxoA_DH_lipoyl-BS"/>
</dbReference>
<evidence type="ECO:0000313" key="11">
    <source>
        <dbReference type="RefSeq" id="XP_065674405.1"/>
    </source>
</evidence>
<gene>
    <name evidence="11" type="primary">LOC100201759</name>
</gene>
<evidence type="ECO:0000256" key="3">
    <source>
        <dbReference type="ARBA" id="ARBA00022679"/>
    </source>
</evidence>
<dbReference type="InterPro" id="IPR036625">
    <property type="entry name" value="E3-bd_dom_sf"/>
</dbReference>
<dbReference type="PANTHER" id="PTHR43178:SF5">
    <property type="entry name" value="LIPOAMIDE ACYLTRANSFERASE COMPONENT OF BRANCHED-CHAIN ALPHA-KETO ACID DEHYDROGENASE COMPLEX, MITOCHONDRIAL"/>
    <property type="match status" value="1"/>
</dbReference>
<feature type="domain" description="Peripheral subunit-binding (PSBD)" evidence="9">
    <location>
        <begin position="206"/>
        <end position="243"/>
    </location>
</feature>
<evidence type="ECO:0000256" key="1">
    <source>
        <dbReference type="ARBA" id="ARBA00001938"/>
    </source>
</evidence>
<evidence type="ECO:0000259" key="9">
    <source>
        <dbReference type="PROSITE" id="PS51826"/>
    </source>
</evidence>
<keyword evidence="3 7" id="KW-0808">Transferase</keyword>
<dbReference type="SUPFAM" id="SSF47005">
    <property type="entry name" value="Peripheral subunit-binding domain of 2-oxo acid dehydrogenase complex"/>
    <property type="match status" value="1"/>
</dbReference>
<evidence type="ECO:0000256" key="5">
    <source>
        <dbReference type="ARBA" id="ARBA00022946"/>
    </source>
</evidence>
<reference evidence="11" key="1">
    <citation type="submission" date="2025-08" db="UniProtKB">
        <authorList>
            <consortium name="RefSeq"/>
        </authorList>
    </citation>
    <scope>IDENTIFICATION</scope>
</reference>
<dbReference type="InterPro" id="IPR011053">
    <property type="entry name" value="Single_hybrid_motif"/>
</dbReference>
<dbReference type="GeneID" id="100201759"/>
<comment type="cofactor">
    <cofactor evidence="1 7">
        <name>(R)-lipoate</name>
        <dbReference type="ChEBI" id="CHEBI:83088"/>
    </cofactor>
</comment>
<dbReference type="PROSITE" id="PS51826">
    <property type="entry name" value="PSBD"/>
    <property type="match status" value="1"/>
</dbReference>
<dbReference type="PROSITE" id="PS00189">
    <property type="entry name" value="LIPOYL"/>
    <property type="match status" value="1"/>
</dbReference>
<keyword evidence="10" id="KW-1185">Reference proteome</keyword>
<dbReference type="Pfam" id="PF00198">
    <property type="entry name" value="2-oxoacid_dh"/>
    <property type="match status" value="1"/>
</dbReference>
<dbReference type="EC" id="2.3.1.-" evidence="7"/>
<dbReference type="InterPro" id="IPR000089">
    <property type="entry name" value="Biotin_lipoyl"/>
</dbReference>
<dbReference type="PANTHER" id="PTHR43178">
    <property type="entry name" value="DIHYDROLIPOAMIDE ACETYLTRANSFERASE COMPONENT OF PYRUVATE DEHYDROGENASE COMPLEX"/>
    <property type="match status" value="1"/>
</dbReference>
<accession>A0ABM4DIR6</accession>
<evidence type="ECO:0000313" key="10">
    <source>
        <dbReference type="Proteomes" id="UP001652625"/>
    </source>
</evidence>
<evidence type="ECO:0000256" key="2">
    <source>
        <dbReference type="ARBA" id="ARBA00007317"/>
    </source>
</evidence>
<dbReference type="InterPro" id="IPR023213">
    <property type="entry name" value="CAT-like_dom_sf"/>
</dbReference>
<dbReference type="InterPro" id="IPR001078">
    <property type="entry name" value="2-oxoacid_DH_actylTfrase"/>
</dbReference>
<sequence length="499" mass="55422">MAAVFTKVCSRNIYKAFSFSKRFFSNVFESRLVSETTTNCLSNSTSLKCQPSYFRRIHTSLKCCSEIVQFKLADIGEGIAEVQITEWYVKEGDIVKEFDQVCEVKSDKASVTITSRYNGVIKKLYYETDEEAYVGKPLVDIEVNSESRQTTEPVTMIPEPVATASETFETLPPLPKLQVSSANSNKSNVPLSPTVHTGYEGRSIVPTTPAVRKIAKENQINLSDVPASGKDGRVLKEDVLKFIEKHKSDSSTSLPSCSLPFSTNQTEDKILPLKGLQKVMFKTMQASLSIPHFGYCDEVDVTDLTQLRKDLKELCKERGVKLSFMPFFLKAASMALLKYPILNSTLDAQQTNVIFKKSHNIGVAMDTKDGLLVPNIKEVQLKSIFEICEELNRLHELGMKGKIGPTDMLGTTFTISNIGSIGGTYAHPVISPPQVAIGALGKIQTVPRYDSDGNLVKVNIFNVSWSADHRIIDGATMARFSNLWKSHLENPFSMILDLK</sequence>
<protein>
    <recommendedName>
        <fullName evidence="7">Dihydrolipoamide acetyltransferase component of pyruvate dehydrogenase complex</fullName>
        <ecNumber evidence="7">2.3.1.-</ecNumber>
    </recommendedName>
</protein>
<dbReference type="Gene3D" id="4.10.320.10">
    <property type="entry name" value="E3-binding domain"/>
    <property type="match status" value="1"/>
</dbReference>
<organism evidence="10 11">
    <name type="scientific">Hydra vulgaris</name>
    <name type="common">Hydra</name>
    <name type="synonym">Hydra attenuata</name>
    <dbReference type="NCBI Taxonomy" id="6087"/>
    <lineage>
        <taxon>Eukaryota</taxon>
        <taxon>Metazoa</taxon>
        <taxon>Cnidaria</taxon>
        <taxon>Hydrozoa</taxon>
        <taxon>Hydroidolina</taxon>
        <taxon>Anthoathecata</taxon>
        <taxon>Aplanulata</taxon>
        <taxon>Hydridae</taxon>
        <taxon>Hydra</taxon>
    </lineage>
</organism>
<dbReference type="RefSeq" id="XP_065674405.1">
    <property type="nucleotide sequence ID" value="XM_065818333.1"/>
</dbReference>
<dbReference type="Gene3D" id="2.40.50.100">
    <property type="match status" value="1"/>
</dbReference>
<dbReference type="SUPFAM" id="SSF52777">
    <property type="entry name" value="CoA-dependent acyltransferases"/>
    <property type="match status" value="1"/>
</dbReference>
<evidence type="ECO:0000256" key="4">
    <source>
        <dbReference type="ARBA" id="ARBA00022823"/>
    </source>
</evidence>
<dbReference type="InterPro" id="IPR050743">
    <property type="entry name" value="2-oxoacid_DH_E2_comp"/>
</dbReference>
<dbReference type="GO" id="GO:0016746">
    <property type="term" value="F:acyltransferase activity"/>
    <property type="evidence" value="ECO:0007669"/>
    <property type="project" value="UniProtKB-KW"/>
</dbReference>
<dbReference type="SUPFAM" id="SSF51230">
    <property type="entry name" value="Single hybrid motif"/>
    <property type="match status" value="1"/>
</dbReference>
<feature type="domain" description="Lipoyl-binding" evidence="8">
    <location>
        <begin position="67"/>
        <end position="142"/>
    </location>
</feature>
<dbReference type="Gene3D" id="3.30.559.10">
    <property type="entry name" value="Chloramphenicol acetyltransferase-like domain"/>
    <property type="match status" value="1"/>
</dbReference>
<comment type="similarity">
    <text evidence="2 7">Belongs to the 2-oxoacid dehydrogenase family.</text>
</comment>